<dbReference type="EMBL" id="FOUR01000003">
    <property type="protein sequence ID" value="SFM91308.1"/>
    <property type="molecule type" value="Genomic_DNA"/>
</dbReference>
<dbReference type="Proteomes" id="UP000199339">
    <property type="component" value="Unassembled WGS sequence"/>
</dbReference>
<name>A0A1I4UQU0_9GAMM</name>
<evidence type="ECO:0000256" key="6">
    <source>
        <dbReference type="ARBA" id="ARBA00022723"/>
    </source>
</evidence>
<evidence type="ECO:0000256" key="4">
    <source>
        <dbReference type="ARBA" id="ARBA00022490"/>
    </source>
</evidence>
<dbReference type="Gene3D" id="3.40.50.300">
    <property type="entry name" value="P-loop containing nucleotide triphosphate hydrolases"/>
    <property type="match status" value="1"/>
</dbReference>
<gene>
    <name evidence="11" type="ORF">SAMN04487961_1515</name>
</gene>
<dbReference type="GO" id="GO:0005737">
    <property type="term" value="C:cytoplasm"/>
    <property type="evidence" value="ECO:0007669"/>
    <property type="project" value="UniProtKB-SubCell"/>
</dbReference>
<dbReference type="SUPFAM" id="SSF52540">
    <property type="entry name" value="P-loop containing nucleoside triphosphate hydrolases"/>
    <property type="match status" value="1"/>
</dbReference>
<keyword evidence="8" id="KW-0067">ATP-binding</keyword>
<comment type="similarity">
    <text evidence="2">Belongs to the TsaE family.</text>
</comment>
<evidence type="ECO:0000256" key="8">
    <source>
        <dbReference type="ARBA" id="ARBA00022840"/>
    </source>
</evidence>
<dbReference type="RefSeq" id="WP_092001121.1">
    <property type="nucleotide sequence ID" value="NZ_FOUR01000003.1"/>
</dbReference>
<sequence length="165" mass="18503">MTIYGNERRLFLEGEAETEKLGHELARLVIESGQGLTVFLDGDLGMGKTTLSRGVMRGLGHEGAVKSPTYTLVEPYEHLKPPAYHFDLYRLGDPEELEYMGIRDYFSGDNLCLIEWPERGKGVLPEPDLEIHLEREGDGRSVVIRARSAQGAHLMNELELVGPEH</sequence>
<evidence type="ECO:0000313" key="12">
    <source>
        <dbReference type="Proteomes" id="UP000199339"/>
    </source>
</evidence>
<keyword evidence="4" id="KW-0963">Cytoplasm</keyword>
<proteinExistence type="inferred from homology"/>
<evidence type="ECO:0000256" key="7">
    <source>
        <dbReference type="ARBA" id="ARBA00022741"/>
    </source>
</evidence>
<protein>
    <recommendedName>
        <fullName evidence="3">tRNA threonylcarbamoyladenosine biosynthesis protein TsaE</fullName>
    </recommendedName>
    <alternativeName>
        <fullName evidence="10">t(6)A37 threonylcarbamoyladenosine biosynthesis protein TsaE</fullName>
    </alternativeName>
</protein>
<keyword evidence="6" id="KW-0479">Metal-binding</keyword>
<dbReference type="PANTHER" id="PTHR33540">
    <property type="entry name" value="TRNA THREONYLCARBAMOYLADENOSINE BIOSYNTHESIS PROTEIN TSAE"/>
    <property type="match status" value="1"/>
</dbReference>
<evidence type="ECO:0000313" key="11">
    <source>
        <dbReference type="EMBL" id="SFM91308.1"/>
    </source>
</evidence>
<dbReference type="GO" id="GO:0046872">
    <property type="term" value="F:metal ion binding"/>
    <property type="evidence" value="ECO:0007669"/>
    <property type="project" value="UniProtKB-KW"/>
</dbReference>
<comment type="subcellular location">
    <subcellularLocation>
        <location evidence="1">Cytoplasm</location>
    </subcellularLocation>
</comment>
<keyword evidence="5" id="KW-0819">tRNA processing</keyword>
<dbReference type="OrthoDB" id="9800307at2"/>
<dbReference type="NCBIfam" id="TIGR00150">
    <property type="entry name" value="T6A_YjeE"/>
    <property type="match status" value="1"/>
</dbReference>
<dbReference type="InterPro" id="IPR003442">
    <property type="entry name" value="T6A_TsaE"/>
</dbReference>
<evidence type="ECO:0000256" key="5">
    <source>
        <dbReference type="ARBA" id="ARBA00022694"/>
    </source>
</evidence>
<reference evidence="12" key="1">
    <citation type="submission" date="2016-10" db="EMBL/GenBank/DDBJ databases">
        <authorList>
            <person name="Varghese N."/>
            <person name="Submissions S."/>
        </authorList>
    </citation>
    <scope>NUCLEOTIDE SEQUENCE [LARGE SCALE GENOMIC DNA]</scope>
    <source>
        <strain evidence="12">CGMCC 1.6775</strain>
    </source>
</reference>
<dbReference type="GO" id="GO:0002949">
    <property type="term" value="P:tRNA threonylcarbamoyladenosine modification"/>
    <property type="evidence" value="ECO:0007669"/>
    <property type="project" value="InterPro"/>
</dbReference>
<evidence type="ECO:0000256" key="10">
    <source>
        <dbReference type="ARBA" id="ARBA00032441"/>
    </source>
</evidence>
<dbReference type="InterPro" id="IPR027417">
    <property type="entry name" value="P-loop_NTPase"/>
</dbReference>
<organism evidence="11 12">
    <name type="scientific">Marinobacter pelagius</name>
    <dbReference type="NCBI Taxonomy" id="379482"/>
    <lineage>
        <taxon>Bacteria</taxon>
        <taxon>Pseudomonadati</taxon>
        <taxon>Pseudomonadota</taxon>
        <taxon>Gammaproteobacteria</taxon>
        <taxon>Pseudomonadales</taxon>
        <taxon>Marinobacteraceae</taxon>
        <taxon>Marinobacter</taxon>
    </lineage>
</organism>
<dbReference type="GO" id="GO:0005524">
    <property type="term" value="F:ATP binding"/>
    <property type="evidence" value="ECO:0007669"/>
    <property type="project" value="UniProtKB-KW"/>
</dbReference>
<dbReference type="AlphaFoldDB" id="A0A1I4UQU0"/>
<evidence type="ECO:0000256" key="2">
    <source>
        <dbReference type="ARBA" id="ARBA00007599"/>
    </source>
</evidence>
<evidence type="ECO:0000256" key="9">
    <source>
        <dbReference type="ARBA" id="ARBA00022842"/>
    </source>
</evidence>
<dbReference type="PANTHER" id="PTHR33540:SF2">
    <property type="entry name" value="TRNA THREONYLCARBAMOYLADENOSINE BIOSYNTHESIS PROTEIN TSAE"/>
    <property type="match status" value="1"/>
</dbReference>
<keyword evidence="7" id="KW-0547">Nucleotide-binding</keyword>
<keyword evidence="12" id="KW-1185">Reference proteome</keyword>
<accession>A0A1I4UQU0</accession>
<evidence type="ECO:0000256" key="1">
    <source>
        <dbReference type="ARBA" id="ARBA00004496"/>
    </source>
</evidence>
<evidence type="ECO:0000256" key="3">
    <source>
        <dbReference type="ARBA" id="ARBA00019010"/>
    </source>
</evidence>
<dbReference type="Pfam" id="PF02367">
    <property type="entry name" value="TsaE"/>
    <property type="match status" value="1"/>
</dbReference>
<keyword evidence="9" id="KW-0460">Magnesium</keyword>